<dbReference type="SUPFAM" id="SSF54534">
    <property type="entry name" value="FKBP-like"/>
    <property type="match status" value="1"/>
</dbReference>
<dbReference type="PROSITE" id="PS01096">
    <property type="entry name" value="PPIC_PPIASE_1"/>
    <property type="match status" value="1"/>
</dbReference>
<organism evidence="8 9">
    <name type="scientific">Massilia aurea</name>
    <dbReference type="NCBI Taxonomy" id="373040"/>
    <lineage>
        <taxon>Bacteria</taxon>
        <taxon>Pseudomonadati</taxon>
        <taxon>Pseudomonadota</taxon>
        <taxon>Betaproteobacteria</taxon>
        <taxon>Burkholderiales</taxon>
        <taxon>Oxalobacteraceae</taxon>
        <taxon>Telluria group</taxon>
        <taxon>Massilia</taxon>
    </lineage>
</organism>
<dbReference type="InterPro" id="IPR050245">
    <property type="entry name" value="PrsA_foldase"/>
</dbReference>
<dbReference type="EMBL" id="JSAB01000141">
    <property type="protein sequence ID" value="RNF30122.1"/>
    <property type="molecule type" value="Genomic_DNA"/>
</dbReference>
<accession>A0A422QJG4</accession>
<evidence type="ECO:0000256" key="1">
    <source>
        <dbReference type="ARBA" id="ARBA00000971"/>
    </source>
</evidence>
<proteinExistence type="inferred from homology"/>
<dbReference type="GO" id="GO:0003755">
    <property type="term" value="F:peptidyl-prolyl cis-trans isomerase activity"/>
    <property type="evidence" value="ECO:0007669"/>
    <property type="project" value="UniProtKB-KW"/>
</dbReference>
<feature type="domain" description="PpiC" evidence="7">
    <location>
        <begin position="94"/>
        <end position="194"/>
    </location>
</feature>
<keyword evidence="4 6" id="KW-0697">Rotamase</keyword>
<dbReference type="InterPro" id="IPR000297">
    <property type="entry name" value="PPIase_PpiC"/>
</dbReference>
<evidence type="ECO:0000256" key="3">
    <source>
        <dbReference type="ARBA" id="ARBA00013194"/>
    </source>
</evidence>
<evidence type="ECO:0000259" key="7">
    <source>
        <dbReference type="PROSITE" id="PS50198"/>
    </source>
</evidence>
<dbReference type="PROSITE" id="PS50198">
    <property type="entry name" value="PPIC_PPIASE_2"/>
    <property type="match status" value="1"/>
</dbReference>
<evidence type="ECO:0000313" key="8">
    <source>
        <dbReference type="EMBL" id="RNF30122.1"/>
    </source>
</evidence>
<dbReference type="Pfam" id="PF00639">
    <property type="entry name" value="Rotamase"/>
    <property type="match status" value="1"/>
</dbReference>
<dbReference type="InterPro" id="IPR023058">
    <property type="entry name" value="PPIase_PpiC_CS"/>
</dbReference>
<evidence type="ECO:0000256" key="4">
    <source>
        <dbReference type="ARBA" id="ARBA00023110"/>
    </source>
</evidence>
<evidence type="ECO:0000313" key="9">
    <source>
        <dbReference type="Proteomes" id="UP000283254"/>
    </source>
</evidence>
<dbReference type="InterPro" id="IPR046357">
    <property type="entry name" value="PPIase_dom_sf"/>
</dbReference>
<keyword evidence="5 6" id="KW-0413">Isomerase</keyword>
<dbReference type="Proteomes" id="UP000283254">
    <property type="component" value="Unassembled WGS sequence"/>
</dbReference>
<dbReference type="RefSeq" id="WP_123070169.1">
    <property type="nucleotide sequence ID" value="NZ_JSAB01000141.1"/>
</dbReference>
<dbReference type="SUPFAM" id="SSF109998">
    <property type="entry name" value="Triger factor/SurA peptide-binding domain-like"/>
    <property type="match status" value="1"/>
</dbReference>
<dbReference type="Gene3D" id="3.10.50.40">
    <property type="match status" value="1"/>
</dbReference>
<dbReference type="PANTHER" id="PTHR47245:SF2">
    <property type="entry name" value="PEPTIDYL-PROLYL CIS-TRANS ISOMERASE HP_0175-RELATED"/>
    <property type="match status" value="1"/>
</dbReference>
<dbReference type="EC" id="5.2.1.8" evidence="3"/>
<dbReference type="OrthoDB" id="9769613at2"/>
<gene>
    <name evidence="8" type="ORF">NM04_14260</name>
</gene>
<reference evidence="8" key="1">
    <citation type="submission" date="2014-10" db="EMBL/GenBank/DDBJ databases">
        <title>Massilia sp. genome.</title>
        <authorList>
            <person name="Xu B."/>
            <person name="Dai L."/>
            <person name="Huang Z."/>
        </authorList>
    </citation>
    <scope>NUCLEOTIDE SEQUENCE [LARGE SCALE GENOMIC DNA]</scope>
    <source>
        <strain evidence="8">CFS-1</strain>
    </source>
</reference>
<comment type="catalytic activity">
    <reaction evidence="1">
        <text>[protein]-peptidylproline (omega=180) = [protein]-peptidylproline (omega=0)</text>
        <dbReference type="Rhea" id="RHEA:16237"/>
        <dbReference type="Rhea" id="RHEA-COMP:10747"/>
        <dbReference type="Rhea" id="RHEA-COMP:10748"/>
        <dbReference type="ChEBI" id="CHEBI:83833"/>
        <dbReference type="ChEBI" id="CHEBI:83834"/>
        <dbReference type="EC" id="5.2.1.8"/>
    </reaction>
</comment>
<evidence type="ECO:0000256" key="6">
    <source>
        <dbReference type="PROSITE-ProRule" id="PRU00278"/>
    </source>
</evidence>
<sequence>MGLSVNGVDIDDHVIERELAHHQHAANPLKQSVHEVVLRTLLLQEADRLGLCMLGEDEDACIEALLASKVKVPQADDAACSRYYAANPQQFTNGELVEARHILFQVTPNAPLELLRETAESVLAALKAAPERFDELARQYSNCPSGAVGGSLGQLARGQCVPEFDAVVFRLEQGRLAERPVETRFGLHIVQVQRRVAGRLLPFEAVRERIADYLATAAWQRGVHQYLQLLVGRADVQGVTLEGAATPLVQ</sequence>
<comment type="similarity">
    <text evidence="2">Belongs to the PpiC/parvulin rotamase family.</text>
</comment>
<comment type="caution">
    <text evidence="8">The sequence shown here is derived from an EMBL/GenBank/DDBJ whole genome shotgun (WGS) entry which is preliminary data.</text>
</comment>
<protein>
    <recommendedName>
        <fullName evidence="3">peptidylprolyl isomerase</fullName>
        <ecNumber evidence="3">5.2.1.8</ecNumber>
    </recommendedName>
</protein>
<name>A0A422QJG4_9BURK</name>
<dbReference type="InterPro" id="IPR027304">
    <property type="entry name" value="Trigger_fact/SurA_dom_sf"/>
</dbReference>
<dbReference type="AlphaFoldDB" id="A0A422QJG4"/>
<keyword evidence="9" id="KW-1185">Reference proteome</keyword>
<dbReference type="PANTHER" id="PTHR47245">
    <property type="entry name" value="PEPTIDYLPROLYL ISOMERASE"/>
    <property type="match status" value="1"/>
</dbReference>
<evidence type="ECO:0000256" key="2">
    <source>
        <dbReference type="ARBA" id="ARBA00007656"/>
    </source>
</evidence>
<evidence type="ECO:0000256" key="5">
    <source>
        <dbReference type="ARBA" id="ARBA00023235"/>
    </source>
</evidence>